<keyword evidence="4" id="KW-1185">Reference proteome</keyword>
<feature type="transmembrane region" description="Helical" evidence="2">
    <location>
        <begin position="43"/>
        <end position="63"/>
    </location>
</feature>
<keyword evidence="2" id="KW-0812">Transmembrane</keyword>
<feature type="compositionally biased region" description="Gly residues" evidence="1">
    <location>
        <begin position="103"/>
        <end position="117"/>
    </location>
</feature>
<keyword evidence="2" id="KW-0472">Membrane</keyword>
<feature type="transmembrane region" description="Helical" evidence="2">
    <location>
        <begin position="69"/>
        <end position="91"/>
    </location>
</feature>
<dbReference type="AlphaFoldDB" id="A0A839S138"/>
<sequence length="139" mass="15107">MPLSEHEQRLLDQIERELYAEDPKFASSVRGAKVRRPKRGRRLQGAALFVLGIGLLVLGVVVPVRVAEIPLISVFGFLAMFLGVVLVVTAMRAGGEPEEESGSGSGDSGGGSSGGAGQRRRSPFSQRMEDRLRQRFDDR</sequence>
<feature type="region of interest" description="Disordered" evidence="1">
    <location>
        <begin position="95"/>
        <end position="139"/>
    </location>
</feature>
<dbReference type="Pfam" id="PF11239">
    <property type="entry name" value="DUF3040"/>
    <property type="match status" value="1"/>
</dbReference>
<accession>A0A839S138</accession>
<evidence type="ECO:0000313" key="3">
    <source>
        <dbReference type="EMBL" id="MBB3051315.1"/>
    </source>
</evidence>
<organism evidence="3 4">
    <name type="scientific">Prauserella isguenensis</name>
    <dbReference type="NCBI Taxonomy" id="1470180"/>
    <lineage>
        <taxon>Bacteria</taxon>
        <taxon>Bacillati</taxon>
        <taxon>Actinomycetota</taxon>
        <taxon>Actinomycetes</taxon>
        <taxon>Pseudonocardiales</taxon>
        <taxon>Pseudonocardiaceae</taxon>
        <taxon>Prauserella</taxon>
    </lineage>
</organism>
<dbReference type="EMBL" id="JACHWU010000002">
    <property type="protein sequence ID" value="MBB3051315.1"/>
    <property type="molecule type" value="Genomic_DNA"/>
</dbReference>
<keyword evidence="2" id="KW-1133">Transmembrane helix</keyword>
<name>A0A839S138_9PSEU</name>
<proteinExistence type="predicted"/>
<dbReference type="Proteomes" id="UP000550714">
    <property type="component" value="Unassembled WGS sequence"/>
</dbReference>
<protein>
    <submittedName>
        <fullName evidence="3">Putative membrane protein YgcG</fullName>
    </submittedName>
</protein>
<dbReference type="InterPro" id="IPR021401">
    <property type="entry name" value="DUF3040"/>
</dbReference>
<reference evidence="3 4" key="1">
    <citation type="submission" date="2020-08" db="EMBL/GenBank/DDBJ databases">
        <title>Genomic Encyclopedia of Type Strains, Phase III (KMG-III): the genomes of soil and plant-associated and newly described type strains.</title>
        <authorList>
            <person name="Whitman W."/>
        </authorList>
    </citation>
    <scope>NUCLEOTIDE SEQUENCE [LARGE SCALE GENOMIC DNA]</scope>
    <source>
        <strain evidence="3 4">CECT 8577</strain>
    </source>
</reference>
<dbReference type="RefSeq" id="WP_183652966.1">
    <property type="nucleotide sequence ID" value="NZ_JACHWU010000002.1"/>
</dbReference>
<gene>
    <name evidence="3" type="ORF">FHS23_002338</name>
</gene>
<comment type="caution">
    <text evidence="3">The sequence shown here is derived from an EMBL/GenBank/DDBJ whole genome shotgun (WGS) entry which is preliminary data.</text>
</comment>
<feature type="compositionally biased region" description="Basic and acidic residues" evidence="1">
    <location>
        <begin position="127"/>
        <end position="139"/>
    </location>
</feature>
<evidence type="ECO:0000256" key="2">
    <source>
        <dbReference type="SAM" id="Phobius"/>
    </source>
</evidence>
<evidence type="ECO:0000256" key="1">
    <source>
        <dbReference type="SAM" id="MobiDB-lite"/>
    </source>
</evidence>
<evidence type="ECO:0000313" key="4">
    <source>
        <dbReference type="Proteomes" id="UP000550714"/>
    </source>
</evidence>